<dbReference type="Proteomes" id="UP000807716">
    <property type="component" value="Unassembled WGS sequence"/>
</dbReference>
<dbReference type="InterPro" id="IPR006059">
    <property type="entry name" value="SBP"/>
</dbReference>
<feature type="compositionally biased region" description="Low complexity" evidence="1">
    <location>
        <begin position="543"/>
        <end position="553"/>
    </location>
</feature>
<dbReference type="InterPro" id="IPR050490">
    <property type="entry name" value="Bact_solute-bd_prot1"/>
</dbReference>
<evidence type="ECO:0000256" key="1">
    <source>
        <dbReference type="SAM" id="MobiDB-lite"/>
    </source>
</evidence>
<feature type="compositionally biased region" description="Low complexity" evidence="1">
    <location>
        <begin position="502"/>
        <end position="515"/>
    </location>
</feature>
<organism evidence="2 3">
    <name type="scientific">Actinomortierella ambigua</name>
    <dbReference type="NCBI Taxonomy" id="1343610"/>
    <lineage>
        <taxon>Eukaryota</taxon>
        <taxon>Fungi</taxon>
        <taxon>Fungi incertae sedis</taxon>
        <taxon>Mucoromycota</taxon>
        <taxon>Mortierellomycotina</taxon>
        <taxon>Mortierellomycetes</taxon>
        <taxon>Mortierellales</taxon>
        <taxon>Mortierellaceae</taxon>
        <taxon>Actinomortierella</taxon>
    </lineage>
</organism>
<dbReference type="Gene3D" id="3.40.190.10">
    <property type="entry name" value="Periplasmic binding protein-like II"/>
    <property type="match status" value="4"/>
</dbReference>
<accession>A0A9P6PWL8</accession>
<evidence type="ECO:0000313" key="3">
    <source>
        <dbReference type="Proteomes" id="UP000807716"/>
    </source>
</evidence>
<feature type="region of interest" description="Disordered" evidence="1">
    <location>
        <begin position="635"/>
        <end position="720"/>
    </location>
</feature>
<gene>
    <name evidence="2" type="ORF">DFQ27_006984</name>
</gene>
<sequence length="809" mass="91597">MRMNTIKVGETLYAQAYLRDAAFKKKNPWVTVRIEKEVPNPRWSLVLGKIRAKKLETDGIPPEDGFAFVLKKEWLKQKPKDAYFRIRVEWTSYKKGYQYSEGFKRAKFTRSHKEANRALVDGPRGGSACLLRTLGRSLANPSPQPPFHSTSEPMVHLHIAVVGGPQYDRLYERLKVFEQQTGHKVTVVFRGNHPELNDYLAQTFLTADQQQQREDRGQTTSLPSPALDLVSTHIKYAPSQSHFLLPLDEDLEISPVEQGEFLESALQACRVHGRLVQLPRMIDSRVLFYRRDLLERAGVLPPRDRVSENGSGDNDIVSQWTWQDLVKIGRQIKDAKISVSETIPKPLSLSSSSPRRTRPRFNIDNSNDDNINNGEATRMTDKKRNVERGDADQEEYVHGYVFPGKQSGLFGTFYELAMMTMESPDALFDSQSGQPVMDVDVVTRVLEYLRDLVQHGVVPANIEEYYFDEVSQAFQQGRVALVADWPSFFGGLKRQLAEWSKQEQQQAQQQQQEQQHQQREEGGEVEEDENRGHDSLRHGVQASSSPSSLLPLSTLDRPHPKIELGVMRYCPGWNGRRSAYSGMHSFAIPRSCRHRAEAVQLLKFLVADDQQWLEASESGSFPTKKAVLERLKRETRARADQASKRRVIIGEEDSYKEDDDEEREERQKRLSKESEEKGDNEEHDNVGHQVQQDEETPASTSLSQGLKRRGGGGDGRSDQECLTGARAAEPMTVAVAAAALALADLEVQRLECLSATIESDMAMFPHLACYPELEDELFPMIQDAMMGRRGCRDAAEAMRAKAQAIAAWS</sequence>
<name>A0A9P6PWL8_9FUNG</name>
<dbReference type="AlphaFoldDB" id="A0A9P6PWL8"/>
<reference evidence="2" key="1">
    <citation type="journal article" date="2020" name="Fungal Divers.">
        <title>Resolving the Mortierellaceae phylogeny through synthesis of multi-gene phylogenetics and phylogenomics.</title>
        <authorList>
            <person name="Vandepol N."/>
            <person name="Liber J."/>
            <person name="Desiro A."/>
            <person name="Na H."/>
            <person name="Kennedy M."/>
            <person name="Barry K."/>
            <person name="Grigoriev I.V."/>
            <person name="Miller A.N."/>
            <person name="O'Donnell K."/>
            <person name="Stajich J.E."/>
            <person name="Bonito G."/>
        </authorList>
    </citation>
    <scope>NUCLEOTIDE SEQUENCE</scope>
    <source>
        <strain evidence="2">BC1065</strain>
    </source>
</reference>
<keyword evidence="3" id="KW-1185">Reference proteome</keyword>
<dbReference type="PANTHER" id="PTHR43649:SF12">
    <property type="entry name" value="DIACETYLCHITOBIOSE BINDING PROTEIN DASA"/>
    <property type="match status" value="1"/>
</dbReference>
<comment type="caution">
    <text evidence="2">The sequence shown here is derived from an EMBL/GenBank/DDBJ whole genome shotgun (WGS) entry which is preliminary data.</text>
</comment>
<dbReference type="Pfam" id="PF13416">
    <property type="entry name" value="SBP_bac_8"/>
    <property type="match status" value="1"/>
</dbReference>
<dbReference type="SUPFAM" id="SSF53850">
    <property type="entry name" value="Periplasmic binding protein-like II"/>
    <property type="match status" value="3"/>
</dbReference>
<feature type="compositionally biased region" description="Low complexity" evidence="1">
    <location>
        <begin position="345"/>
        <end position="373"/>
    </location>
</feature>
<dbReference type="OrthoDB" id="2399017at2759"/>
<feature type="region of interest" description="Disordered" evidence="1">
    <location>
        <begin position="500"/>
        <end position="556"/>
    </location>
</feature>
<dbReference type="PANTHER" id="PTHR43649">
    <property type="entry name" value="ARABINOSE-BINDING PROTEIN-RELATED"/>
    <property type="match status" value="1"/>
</dbReference>
<evidence type="ECO:0000313" key="2">
    <source>
        <dbReference type="EMBL" id="KAG0254230.1"/>
    </source>
</evidence>
<proteinExistence type="predicted"/>
<feature type="compositionally biased region" description="Acidic residues" evidence="1">
    <location>
        <begin position="650"/>
        <end position="663"/>
    </location>
</feature>
<protein>
    <submittedName>
        <fullName evidence="2">Uncharacterized protein</fullName>
    </submittedName>
</protein>
<feature type="region of interest" description="Disordered" evidence="1">
    <location>
        <begin position="345"/>
        <end position="390"/>
    </location>
</feature>
<feature type="compositionally biased region" description="Basic and acidic residues" evidence="1">
    <location>
        <begin position="378"/>
        <end position="390"/>
    </location>
</feature>
<feature type="compositionally biased region" description="Basic and acidic residues" evidence="1">
    <location>
        <begin position="664"/>
        <end position="677"/>
    </location>
</feature>
<dbReference type="EMBL" id="JAAAJB010000530">
    <property type="protein sequence ID" value="KAG0254230.1"/>
    <property type="molecule type" value="Genomic_DNA"/>
</dbReference>